<protein>
    <recommendedName>
        <fullName evidence="3">Lipocalin-like protein</fullName>
    </recommendedName>
</protein>
<evidence type="ECO:0000313" key="1">
    <source>
        <dbReference type="EMBL" id="RZS96617.1"/>
    </source>
</evidence>
<comment type="caution">
    <text evidence="1">The sequence shown here is derived from an EMBL/GenBank/DDBJ whole genome shotgun (WGS) entry which is preliminary data.</text>
</comment>
<evidence type="ECO:0000313" key="2">
    <source>
        <dbReference type="Proteomes" id="UP000292209"/>
    </source>
</evidence>
<dbReference type="AlphaFoldDB" id="A0A4Q7P9M3"/>
<name>A0A4Q7P9M3_9BACT</name>
<dbReference type="PROSITE" id="PS51257">
    <property type="entry name" value="PROKAR_LIPOPROTEIN"/>
    <property type="match status" value="1"/>
</dbReference>
<proteinExistence type="predicted"/>
<keyword evidence="2" id="KW-1185">Reference proteome</keyword>
<gene>
    <name evidence="1" type="ORF">BC751_2197</name>
</gene>
<sequence>MKQIIFSLIIMGWAVFSTSCGEKRTDPEPQKTPEELAILDLTGGTSQTWTVAGGGSVQRDGRSETNIYQNFEITFAATNKTYQTFNNNGLFAANGNWEFVSGRVDRIRLSGTAPASGQEISFTRTGNDLRLQFTIPVPGARVEAVAGGYTFNLRRKQ</sequence>
<accession>A0A4Q7P9M3</accession>
<evidence type="ECO:0008006" key="3">
    <source>
        <dbReference type="Google" id="ProtNLM"/>
    </source>
</evidence>
<reference evidence="1 2" key="1">
    <citation type="submission" date="2019-02" db="EMBL/GenBank/DDBJ databases">
        <title>Genomic Encyclopedia of Archaeal and Bacterial Type Strains, Phase II (KMG-II): from individual species to whole genera.</title>
        <authorList>
            <person name="Goeker M."/>
        </authorList>
    </citation>
    <scope>NUCLEOTIDE SEQUENCE [LARGE SCALE GENOMIC DNA]</scope>
    <source>
        <strain evidence="1 2">DSM 21411</strain>
    </source>
</reference>
<organism evidence="1 2">
    <name type="scientific">Cecembia calidifontis</name>
    <dbReference type="NCBI Taxonomy" id="1187080"/>
    <lineage>
        <taxon>Bacteria</taxon>
        <taxon>Pseudomonadati</taxon>
        <taxon>Bacteroidota</taxon>
        <taxon>Cytophagia</taxon>
        <taxon>Cytophagales</taxon>
        <taxon>Cyclobacteriaceae</taxon>
        <taxon>Cecembia</taxon>
    </lineage>
</organism>
<dbReference type="EMBL" id="SGXG01000001">
    <property type="protein sequence ID" value="RZS96617.1"/>
    <property type="molecule type" value="Genomic_DNA"/>
</dbReference>
<dbReference type="Proteomes" id="UP000292209">
    <property type="component" value="Unassembled WGS sequence"/>
</dbReference>
<dbReference type="RefSeq" id="WP_130275514.1">
    <property type="nucleotide sequence ID" value="NZ_SGXG01000001.1"/>
</dbReference>
<dbReference type="OrthoDB" id="838038at2"/>